<accession>A0A193LK06</accession>
<dbReference type="CDD" id="cd02947">
    <property type="entry name" value="TRX_family"/>
    <property type="match status" value="1"/>
</dbReference>
<gene>
    <name evidence="1" type="ORF">BA177_17635</name>
</gene>
<sequence>MAAGRALAAETDPDGRRYVESATPLVDVELALDRAKERDRPLLVVAGANWCHDSRALASRLGQSPLADLVQENYELVFVSVGFYEQGRDVMQRFGVPHYYATPTVLIIDPSSGQVINEADRHQWGNAYNIGMSASVDYFQKWSNEDRPAEPVVESAELRRLDQEIDAFERQLADRVVAGYAVVGPLLAATEAGNRPEKFSASWDELSKFRNAIPTAVQELRTEARRRVAAGEDNVQLVFPRFAPLSWEG</sequence>
<reference evidence="1 2" key="1">
    <citation type="submission" date="2016-06" db="EMBL/GenBank/DDBJ databases">
        <title>Complete genome sequence of a deep-branching marine Gamma Proteobacterium Woeseia oceani type strain XK5.</title>
        <authorList>
            <person name="Mu D."/>
            <person name="Du Z."/>
        </authorList>
    </citation>
    <scope>NUCLEOTIDE SEQUENCE [LARGE SCALE GENOMIC DNA]</scope>
    <source>
        <strain evidence="1 2">XK5</strain>
    </source>
</reference>
<dbReference type="AlphaFoldDB" id="A0A193LK06"/>
<protein>
    <recommendedName>
        <fullName evidence="3">Thioredoxin domain-containing protein</fullName>
    </recommendedName>
</protein>
<dbReference type="Pfam" id="PF13899">
    <property type="entry name" value="Thioredoxin_7"/>
    <property type="match status" value="1"/>
</dbReference>
<name>A0A193LK06_9GAMM</name>
<dbReference type="STRING" id="1548547.BA177_17635"/>
<evidence type="ECO:0000313" key="2">
    <source>
        <dbReference type="Proteomes" id="UP000092695"/>
    </source>
</evidence>
<dbReference type="SUPFAM" id="SSF52833">
    <property type="entry name" value="Thioredoxin-like"/>
    <property type="match status" value="1"/>
</dbReference>
<keyword evidence="2" id="KW-1185">Reference proteome</keyword>
<dbReference type="InterPro" id="IPR036249">
    <property type="entry name" value="Thioredoxin-like_sf"/>
</dbReference>
<dbReference type="Proteomes" id="UP000092695">
    <property type="component" value="Chromosome"/>
</dbReference>
<evidence type="ECO:0000313" key="1">
    <source>
        <dbReference type="EMBL" id="ANO52768.1"/>
    </source>
</evidence>
<dbReference type="EMBL" id="CP016268">
    <property type="protein sequence ID" value="ANO52768.1"/>
    <property type="molecule type" value="Genomic_DNA"/>
</dbReference>
<proteinExistence type="predicted"/>
<organism evidence="1 2">
    <name type="scientific">Woeseia oceani</name>
    <dbReference type="NCBI Taxonomy" id="1548547"/>
    <lineage>
        <taxon>Bacteria</taxon>
        <taxon>Pseudomonadati</taxon>
        <taxon>Pseudomonadota</taxon>
        <taxon>Gammaproteobacteria</taxon>
        <taxon>Woeseiales</taxon>
        <taxon>Woeseiaceae</taxon>
        <taxon>Woeseia</taxon>
    </lineage>
</organism>
<dbReference type="KEGG" id="woc:BA177_17635"/>
<evidence type="ECO:0008006" key="3">
    <source>
        <dbReference type="Google" id="ProtNLM"/>
    </source>
</evidence>
<dbReference type="Gene3D" id="3.40.30.10">
    <property type="entry name" value="Glutaredoxin"/>
    <property type="match status" value="1"/>
</dbReference>